<keyword evidence="3" id="KW-1185">Reference proteome</keyword>
<evidence type="ECO:0000313" key="2">
    <source>
        <dbReference type="EMBL" id="KAF8467050.1"/>
    </source>
</evidence>
<feature type="compositionally biased region" description="Basic and acidic residues" evidence="1">
    <location>
        <begin position="182"/>
        <end position="193"/>
    </location>
</feature>
<evidence type="ECO:0000256" key="1">
    <source>
        <dbReference type="SAM" id="MobiDB-lite"/>
    </source>
</evidence>
<reference evidence="2" key="1">
    <citation type="submission" date="2019-10" db="EMBL/GenBank/DDBJ databases">
        <authorList>
            <consortium name="DOE Joint Genome Institute"/>
            <person name="Kuo A."/>
            <person name="Miyauchi S."/>
            <person name="Kiss E."/>
            <person name="Drula E."/>
            <person name="Kohler A."/>
            <person name="Sanchez-Garcia M."/>
            <person name="Andreopoulos B."/>
            <person name="Barry K.W."/>
            <person name="Bonito G."/>
            <person name="Buee M."/>
            <person name="Carver A."/>
            <person name="Chen C."/>
            <person name="Cichocki N."/>
            <person name="Clum A."/>
            <person name="Culley D."/>
            <person name="Crous P.W."/>
            <person name="Fauchery L."/>
            <person name="Girlanda M."/>
            <person name="Hayes R."/>
            <person name="Keri Z."/>
            <person name="LaButti K."/>
            <person name="Lipzen A."/>
            <person name="Lombard V."/>
            <person name="Magnuson J."/>
            <person name="Maillard F."/>
            <person name="Morin E."/>
            <person name="Murat C."/>
            <person name="Nolan M."/>
            <person name="Ohm R."/>
            <person name="Pangilinan J."/>
            <person name="Pereira M."/>
            <person name="Perotto S."/>
            <person name="Peter M."/>
            <person name="Riley R."/>
            <person name="Sitrit Y."/>
            <person name="Stielow B."/>
            <person name="Szollosi G."/>
            <person name="Zifcakova L."/>
            <person name="Stursova M."/>
            <person name="Spatafora J.W."/>
            <person name="Tedersoo L."/>
            <person name="Vaario L.-M."/>
            <person name="Yamada A."/>
            <person name="Yan M."/>
            <person name="Wang P."/>
            <person name="Xu J."/>
            <person name="Bruns T."/>
            <person name="Baldrian P."/>
            <person name="Vilgalys R."/>
            <person name="Henrissat B."/>
            <person name="Grigoriev I.V."/>
            <person name="Hibbett D."/>
            <person name="Nagy L.G."/>
            <person name="Martin F.M."/>
        </authorList>
    </citation>
    <scope>NUCLEOTIDE SEQUENCE</scope>
    <source>
        <strain evidence="2">Prilba</strain>
    </source>
</reference>
<dbReference type="Proteomes" id="UP000759537">
    <property type="component" value="Unassembled WGS sequence"/>
</dbReference>
<gene>
    <name evidence="2" type="ORF">DFH94DRAFT_686020</name>
</gene>
<sequence length="193" mass="21264">MTVRGLAPVAGRARIRTGLSGMREARKGRWPRFGTTGSGGQLFSEKERSSQMGVETWERQVEQLRSLILGIVSSFFVLRDGDGANTCRVEYHNTLPVFETAATLNAAFGCLKKNPTEMAAAEKNRTHYHPKEWNREASSTARYNTGRTKIAILGGRQSNKEASDENCAIMGHPDNSGVTTGDGREKEFKRRGG</sequence>
<evidence type="ECO:0000313" key="3">
    <source>
        <dbReference type="Proteomes" id="UP000759537"/>
    </source>
</evidence>
<name>A0A9P5JX70_9AGAM</name>
<dbReference type="EMBL" id="WHVB01000038">
    <property type="protein sequence ID" value="KAF8467050.1"/>
    <property type="molecule type" value="Genomic_DNA"/>
</dbReference>
<accession>A0A9P5JX70</accession>
<dbReference type="AlphaFoldDB" id="A0A9P5JX70"/>
<organism evidence="2 3">
    <name type="scientific">Russula ochroleuca</name>
    <dbReference type="NCBI Taxonomy" id="152965"/>
    <lineage>
        <taxon>Eukaryota</taxon>
        <taxon>Fungi</taxon>
        <taxon>Dikarya</taxon>
        <taxon>Basidiomycota</taxon>
        <taxon>Agaricomycotina</taxon>
        <taxon>Agaricomycetes</taxon>
        <taxon>Russulales</taxon>
        <taxon>Russulaceae</taxon>
        <taxon>Russula</taxon>
    </lineage>
</organism>
<feature type="region of interest" description="Disordered" evidence="1">
    <location>
        <begin position="166"/>
        <end position="193"/>
    </location>
</feature>
<reference evidence="2" key="2">
    <citation type="journal article" date="2020" name="Nat. Commun.">
        <title>Large-scale genome sequencing of mycorrhizal fungi provides insights into the early evolution of symbiotic traits.</title>
        <authorList>
            <person name="Miyauchi S."/>
            <person name="Kiss E."/>
            <person name="Kuo A."/>
            <person name="Drula E."/>
            <person name="Kohler A."/>
            <person name="Sanchez-Garcia M."/>
            <person name="Morin E."/>
            <person name="Andreopoulos B."/>
            <person name="Barry K.W."/>
            <person name="Bonito G."/>
            <person name="Buee M."/>
            <person name="Carver A."/>
            <person name="Chen C."/>
            <person name="Cichocki N."/>
            <person name="Clum A."/>
            <person name="Culley D."/>
            <person name="Crous P.W."/>
            <person name="Fauchery L."/>
            <person name="Girlanda M."/>
            <person name="Hayes R.D."/>
            <person name="Keri Z."/>
            <person name="LaButti K."/>
            <person name="Lipzen A."/>
            <person name="Lombard V."/>
            <person name="Magnuson J."/>
            <person name="Maillard F."/>
            <person name="Murat C."/>
            <person name="Nolan M."/>
            <person name="Ohm R.A."/>
            <person name="Pangilinan J."/>
            <person name="Pereira M.F."/>
            <person name="Perotto S."/>
            <person name="Peter M."/>
            <person name="Pfister S."/>
            <person name="Riley R."/>
            <person name="Sitrit Y."/>
            <person name="Stielow J.B."/>
            <person name="Szollosi G."/>
            <person name="Zifcakova L."/>
            <person name="Stursova M."/>
            <person name="Spatafora J.W."/>
            <person name="Tedersoo L."/>
            <person name="Vaario L.M."/>
            <person name="Yamada A."/>
            <person name="Yan M."/>
            <person name="Wang P."/>
            <person name="Xu J."/>
            <person name="Bruns T."/>
            <person name="Baldrian P."/>
            <person name="Vilgalys R."/>
            <person name="Dunand C."/>
            <person name="Henrissat B."/>
            <person name="Grigoriev I.V."/>
            <person name="Hibbett D."/>
            <person name="Nagy L.G."/>
            <person name="Martin F.M."/>
        </authorList>
    </citation>
    <scope>NUCLEOTIDE SEQUENCE</scope>
    <source>
        <strain evidence="2">Prilba</strain>
    </source>
</reference>
<proteinExistence type="predicted"/>
<protein>
    <submittedName>
        <fullName evidence="2">Uncharacterized protein</fullName>
    </submittedName>
</protein>
<comment type="caution">
    <text evidence="2">The sequence shown here is derived from an EMBL/GenBank/DDBJ whole genome shotgun (WGS) entry which is preliminary data.</text>
</comment>